<evidence type="ECO:0000259" key="1">
    <source>
        <dbReference type="Pfam" id="PF03428"/>
    </source>
</evidence>
<keyword evidence="4" id="KW-1185">Reference proteome</keyword>
<proteinExistence type="predicted"/>
<dbReference type="EMBL" id="OBQD01000002">
    <property type="protein sequence ID" value="SOC36157.1"/>
    <property type="molecule type" value="Genomic_DNA"/>
</dbReference>
<dbReference type="NCBIfam" id="NF010396">
    <property type="entry name" value="PRK13824.1"/>
    <property type="match status" value="1"/>
</dbReference>
<protein>
    <submittedName>
        <fullName evidence="3">Replication initiation protein RepC</fullName>
    </submittedName>
</protein>
<organism evidence="3 4">
    <name type="scientific">Rhizobium subbaraonis</name>
    <dbReference type="NCBI Taxonomy" id="908946"/>
    <lineage>
        <taxon>Bacteria</taxon>
        <taxon>Pseudomonadati</taxon>
        <taxon>Pseudomonadota</taxon>
        <taxon>Alphaproteobacteria</taxon>
        <taxon>Hyphomicrobiales</taxon>
        <taxon>Rhizobiaceae</taxon>
        <taxon>Rhizobium/Agrobacterium group</taxon>
        <taxon>Rhizobium</taxon>
    </lineage>
</organism>
<dbReference type="AlphaFoldDB" id="A0A285U392"/>
<feature type="domain" description="Plasmid replication protein C C-terminal" evidence="2">
    <location>
        <begin position="303"/>
        <end position="399"/>
    </location>
</feature>
<dbReference type="InterPro" id="IPR005090">
    <property type="entry name" value="RepC_N"/>
</dbReference>
<evidence type="ECO:0000313" key="4">
    <source>
        <dbReference type="Proteomes" id="UP000219167"/>
    </source>
</evidence>
<dbReference type="RefSeq" id="WP_097136599.1">
    <property type="nucleotide sequence ID" value="NZ_OBQD01000002.1"/>
</dbReference>
<dbReference type="Pfam" id="PF03428">
    <property type="entry name" value="RP-C"/>
    <property type="match status" value="1"/>
</dbReference>
<dbReference type="Pfam" id="PF11800">
    <property type="entry name" value="RP-C_C"/>
    <property type="match status" value="1"/>
</dbReference>
<dbReference type="NCBIfam" id="NF040974">
    <property type="entry name" value="RepABC_RepC"/>
    <property type="match status" value="1"/>
</dbReference>
<reference evidence="3 4" key="1">
    <citation type="submission" date="2017-08" db="EMBL/GenBank/DDBJ databases">
        <authorList>
            <person name="de Groot N.N."/>
        </authorList>
    </citation>
    <scope>NUCLEOTIDE SEQUENCE [LARGE SCALE GENOMIC DNA]</scope>
    <source>
        <strain evidence="3 4">JC85</strain>
    </source>
</reference>
<sequence>MTERLATTPFGGGRMSARIFAMQKRVLDAQAKLASDSGGNETGTAEKWQLLRALTEARSAFGLSDRTIAVLEALLTFHPDKILDGRAPIVVFPSNAELSVRSRGMAPATLRRHLALLQQAGMLLRRDSPNGKRYCRRDERGLIDEAFGFDLAPLALMATVIHERAEQARAEARRLQALRAEVTIHLRDVAKIIEAALTEGRRGSWAEHQLELAALSGRLGRTTGAETLIERKSALLTLRLRVEEEYLNSLSNEEMSANDVQNERHIQNSNADFTFEINGHDTKQVEPQADRSAPERKGIAISLRRVLAACPEIKAYAKDDISTWADLTRTAALVRSMLGISPDAYEKARVALGESSAAVVIAAILQRSDQIRSPGGYLRELTRRAEAGQFSIMPMIKALE</sequence>
<dbReference type="InterPro" id="IPR021760">
    <property type="entry name" value="RepC_C"/>
</dbReference>
<dbReference type="OrthoDB" id="7488837at2"/>
<dbReference type="Proteomes" id="UP000219167">
    <property type="component" value="Unassembled WGS sequence"/>
</dbReference>
<feature type="domain" description="Plasmid replication protein C N-terminal" evidence="1">
    <location>
        <begin position="29"/>
        <end position="196"/>
    </location>
</feature>
<evidence type="ECO:0000313" key="3">
    <source>
        <dbReference type="EMBL" id="SOC36157.1"/>
    </source>
</evidence>
<dbReference type="InterPro" id="IPR036390">
    <property type="entry name" value="WH_DNA-bd_sf"/>
</dbReference>
<accession>A0A285U392</accession>
<gene>
    <name evidence="3" type="ORF">SAMN05892877_102367</name>
</gene>
<evidence type="ECO:0000259" key="2">
    <source>
        <dbReference type="Pfam" id="PF11800"/>
    </source>
</evidence>
<name>A0A285U392_9HYPH</name>
<dbReference type="SUPFAM" id="SSF46785">
    <property type="entry name" value="Winged helix' DNA-binding domain"/>
    <property type="match status" value="1"/>
</dbReference>
<dbReference type="InterPro" id="IPR047611">
    <property type="entry name" value="RepABC_RepC"/>
</dbReference>